<gene>
    <name evidence="2" type="ORF">H072_1123</name>
</gene>
<dbReference type="Proteomes" id="UP000015100">
    <property type="component" value="Unassembled WGS sequence"/>
</dbReference>
<feature type="chain" id="PRO_5004561781" description="Apple domain-containing protein" evidence="1">
    <location>
        <begin position="28"/>
        <end position="122"/>
    </location>
</feature>
<evidence type="ECO:0000313" key="3">
    <source>
        <dbReference type="Proteomes" id="UP000015100"/>
    </source>
</evidence>
<comment type="caution">
    <text evidence="2">The sequence shown here is derived from an EMBL/GenBank/DDBJ whole genome shotgun (WGS) entry which is preliminary data.</text>
</comment>
<accession>S8CB29</accession>
<keyword evidence="1" id="KW-0732">Signal</keyword>
<reference evidence="2 3" key="1">
    <citation type="journal article" date="2013" name="PLoS Genet.">
        <title>Genomic mechanisms accounting for the adaptation to parasitism in nematode-trapping fungi.</title>
        <authorList>
            <person name="Meerupati T."/>
            <person name="Andersson K.M."/>
            <person name="Friman E."/>
            <person name="Kumar D."/>
            <person name="Tunlid A."/>
            <person name="Ahren D."/>
        </authorList>
    </citation>
    <scope>NUCLEOTIDE SEQUENCE [LARGE SCALE GENOMIC DNA]</scope>
    <source>
        <strain evidence="2 3">CBS 200.50</strain>
    </source>
</reference>
<protein>
    <recommendedName>
        <fullName evidence="4">Apple domain-containing protein</fullName>
    </recommendedName>
</protein>
<reference evidence="3" key="2">
    <citation type="submission" date="2013-04" db="EMBL/GenBank/DDBJ databases">
        <title>Genomic mechanisms accounting for the adaptation to parasitism in nematode-trapping fungi.</title>
        <authorList>
            <person name="Ahren D.G."/>
        </authorList>
    </citation>
    <scope>NUCLEOTIDE SEQUENCE [LARGE SCALE GENOMIC DNA]</scope>
    <source>
        <strain evidence="3">CBS 200.50</strain>
    </source>
</reference>
<dbReference type="EMBL" id="AQGS01000029">
    <property type="protein sequence ID" value="EPS44882.1"/>
    <property type="molecule type" value="Genomic_DNA"/>
</dbReference>
<organism evidence="2 3">
    <name type="scientific">Dactylellina haptotyla (strain CBS 200.50)</name>
    <name type="common">Nematode-trapping fungus</name>
    <name type="synonym">Monacrosporium haptotylum</name>
    <dbReference type="NCBI Taxonomy" id="1284197"/>
    <lineage>
        <taxon>Eukaryota</taxon>
        <taxon>Fungi</taxon>
        <taxon>Dikarya</taxon>
        <taxon>Ascomycota</taxon>
        <taxon>Pezizomycotina</taxon>
        <taxon>Orbiliomycetes</taxon>
        <taxon>Orbiliales</taxon>
        <taxon>Orbiliaceae</taxon>
        <taxon>Dactylellina</taxon>
    </lineage>
</organism>
<feature type="signal peptide" evidence="1">
    <location>
        <begin position="1"/>
        <end position="27"/>
    </location>
</feature>
<sequence>MKFSTTIISTALVASACAMALPKPAETSVPHPTDCNIAFFAERCFTICAECNKKPSADCWAPWDKNCAFLYAADPPKYANLDCVKVKSKNLKEMGDEDCQAVCGLAKHQHNWDEFEEFCAIA</sequence>
<evidence type="ECO:0008006" key="4">
    <source>
        <dbReference type="Google" id="ProtNLM"/>
    </source>
</evidence>
<dbReference type="AlphaFoldDB" id="S8CB29"/>
<dbReference type="PROSITE" id="PS51257">
    <property type="entry name" value="PROKAR_LIPOPROTEIN"/>
    <property type="match status" value="1"/>
</dbReference>
<dbReference type="HOGENOM" id="CLU_2037973_0_0_1"/>
<name>S8CB29_DACHA</name>
<evidence type="ECO:0000313" key="2">
    <source>
        <dbReference type="EMBL" id="EPS44882.1"/>
    </source>
</evidence>
<evidence type="ECO:0000256" key="1">
    <source>
        <dbReference type="SAM" id="SignalP"/>
    </source>
</evidence>
<keyword evidence="3" id="KW-1185">Reference proteome</keyword>
<proteinExistence type="predicted"/>